<dbReference type="AlphaFoldDB" id="A0A0R2FG01"/>
<evidence type="ECO:0000313" key="1">
    <source>
        <dbReference type="EMBL" id="KRN27537.1"/>
    </source>
</evidence>
<evidence type="ECO:0000313" key="3">
    <source>
        <dbReference type="Proteomes" id="UP000051645"/>
    </source>
</evidence>
<sequence>MEPNPKGGRVMTMEDQFMSISDFIDFCVAERQARVDDLKQLDDNAAEYSQALNIASQVTHDINALWEIKDPLTTGMQALNDGKSTVNGTLFDTVLMITNRRLVDYFQKHHQEFSVLVSVTDPQRVDPGYLQVIRKIVEPAVKDNDTSGWDNFNIVLAEMDRNHIQPKK</sequence>
<dbReference type="PATRIC" id="fig|81857.3.peg.2033"/>
<dbReference type="EMBL" id="JQAT01000007">
    <property type="protein sequence ID" value="KRN27537.1"/>
    <property type="molecule type" value="Genomic_DNA"/>
</dbReference>
<reference evidence="3 4" key="1">
    <citation type="journal article" date="2015" name="Genome Announc.">
        <title>Expanding the biotechnology potential of lactobacilli through comparative genomics of 213 strains and associated genera.</title>
        <authorList>
            <person name="Sun Z."/>
            <person name="Harris H.M."/>
            <person name="McCann A."/>
            <person name="Guo C."/>
            <person name="Argimon S."/>
            <person name="Zhang W."/>
            <person name="Yang X."/>
            <person name="Jeffery I.B."/>
            <person name="Cooney J.C."/>
            <person name="Kagawa T.F."/>
            <person name="Liu W."/>
            <person name="Song Y."/>
            <person name="Salvetti E."/>
            <person name="Wrobel A."/>
            <person name="Rasinkangas P."/>
            <person name="Parkhill J."/>
            <person name="Rea M.C."/>
            <person name="O'Sullivan O."/>
            <person name="Ritari J."/>
            <person name="Douillard F.P."/>
            <person name="Paul Ross R."/>
            <person name="Yang R."/>
            <person name="Briner A.E."/>
            <person name="Felis G.E."/>
            <person name="de Vos W.M."/>
            <person name="Barrangou R."/>
            <person name="Klaenhammer T.R."/>
            <person name="Caufield P.W."/>
            <person name="Cui Y."/>
            <person name="Zhang H."/>
            <person name="O'Toole P.W."/>
        </authorList>
    </citation>
    <scope>NUCLEOTIDE SEQUENCE [LARGE SCALE GENOMIC DNA]</scope>
    <source>
        <strain evidence="1 4">ATCC BAA-66</strain>
        <strain evidence="2 3">DSM 13344</strain>
    </source>
</reference>
<gene>
    <name evidence="1" type="ORF">IV38_GL001992</name>
    <name evidence="2" type="ORF">IV40_GL002037</name>
</gene>
<organism evidence="1 4">
    <name type="scientific">Lactobacillus selangorensis</name>
    <dbReference type="NCBI Taxonomy" id="81857"/>
    <lineage>
        <taxon>Bacteria</taxon>
        <taxon>Bacillati</taxon>
        <taxon>Bacillota</taxon>
        <taxon>Bacilli</taxon>
        <taxon>Lactobacillales</taxon>
        <taxon>Lactobacillaceae</taxon>
        <taxon>Lactobacillus</taxon>
    </lineage>
</organism>
<keyword evidence="3" id="KW-1185">Reference proteome</keyword>
<dbReference type="STRING" id="81857.IV38_GL001992"/>
<comment type="caution">
    <text evidence="1">The sequence shown here is derived from an EMBL/GenBank/DDBJ whole genome shotgun (WGS) entry which is preliminary data.</text>
</comment>
<proteinExistence type="predicted"/>
<name>A0A0R2FG01_9LACO</name>
<accession>A0A0R2FG01</accession>
<evidence type="ECO:0000313" key="4">
    <source>
        <dbReference type="Proteomes" id="UP000051751"/>
    </source>
</evidence>
<dbReference type="Proteomes" id="UP000051751">
    <property type="component" value="Unassembled WGS sequence"/>
</dbReference>
<protein>
    <submittedName>
        <fullName evidence="1">Uncharacterized protein</fullName>
    </submittedName>
</protein>
<evidence type="ECO:0000313" key="2">
    <source>
        <dbReference type="EMBL" id="KRN30191.1"/>
    </source>
</evidence>
<dbReference type="Proteomes" id="UP000051645">
    <property type="component" value="Unassembled WGS sequence"/>
</dbReference>
<dbReference type="EMBL" id="JQAZ01000008">
    <property type="protein sequence ID" value="KRN30191.1"/>
    <property type="molecule type" value="Genomic_DNA"/>
</dbReference>